<organism evidence="1 2">
    <name type="scientific">Parathalassolituus penaei</name>
    <dbReference type="NCBI Taxonomy" id="2997323"/>
    <lineage>
        <taxon>Bacteria</taxon>
        <taxon>Pseudomonadati</taxon>
        <taxon>Pseudomonadota</taxon>
        <taxon>Gammaproteobacteria</taxon>
        <taxon>Oceanospirillales</taxon>
        <taxon>Oceanospirillaceae</taxon>
        <taxon>Parathalassolituus</taxon>
    </lineage>
</organism>
<sequence length="209" mass="23418">MTVTSLISNDAQLFLQELGRARSQQLNRLISLGNERWVVSGIDGLYRHYKEITEPGSRSTSAGLRIQALEANDSRLTGIQQSGRPLDELLWNCAFQLSDGKLLPGCRRDDVIRLQRWPNFSRLTRTPNSLKITALLTSRATSLVLASRILHISEDELYQFCSAAHYAGYSTAVNRADVVQLADHNSSPRFTIVQKLLKQLKLRPQAISA</sequence>
<dbReference type="Proteomes" id="UP001150830">
    <property type="component" value="Unassembled WGS sequence"/>
</dbReference>
<keyword evidence="2" id="KW-1185">Reference proteome</keyword>
<evidence type="ECO:0000313" key="2">
    <source>
        <dbReference type="Proteomes" id="UP001150830"/>
    </source>
</evidence>
<evidence type="ECO:0000313" key="1">
    <source>
        <dbReference type="EMBL" id="MCY0965599.1"/>
    </source>
</evidence>
<dbReference type="AlphaFoldDB" id="A0A9X3EF38"/>
<protein>
    <submittedName>
        <fullName evidence="1">Uncharacterized protein</fullName>
    </submittedName>
</protein>
<name>A0A9X3EF38_9GAMM</name>
<comment type="caution">
    <text evidence="1">The sequence shown here is derived from an EMBL/GenBank/DDBJ whole genome shotgun (WGS) entry which is preliminary data.</text>
</comment>
<accession>A0A9X3EF38</accession>
<proteinExistence type="predicted"/>
<dbReference type="RefSeq" id="WP_283173813.1">
    <property type="nucleotide sequence ID" value="NZ_JAPNOA010000028.1"/>
</dbReference>
<gene>
    <name evidence="1" type="ORF">OUO13_10405</name>
</gene>
<dbReference type="EMBL" id="JAPNOA010000028">
    <property type="protein sequence ID" value="MCY0965599.1"/>
    <property type="molecule type" value="Genomic_DNA"/>
</dbReference>
<reference evidence="1" key="1">
    <citation type="submission" date="2022-11" db="EMBL/GenBank/DDBJ databases">
        <title>Parathalassolutuus dongxingensis gen. nov., sp. nov., a novel member of family Oceanospirillaceae isolated from a coastal shrimp pond in Guangxi, China.</title>
        <authorList>
            <person name="Chen H."/>
        </authorList>
    </citation>
    <scope>NUCLEOTIDE SEQUENCE</scope>
    <source>
        <strain evidence="1">G-43</strain>
    </source>
</reference>